<accession>A0ABV0EBQ8</accession>
<organism evidence="1 2">
    <name type="scientific">Thiobacter aerophilum</name>
    <dbReference type="NCBI Taxonomy" id="3121275"/>
    <lineage>
        <taxon>Bacteria</taxon>
        <taxon>Pseudomonadati</taxon>
        <taxon>Pseudomonadota</taxon>
        <taxon>Betaproteobacteria</taxon>
        <taxon>Burkholderiales</taxon>
        <taxon>Thiobacteraceae</taxon>
        <taxon>Thiobacter</taxon>
    </lineage>
</organism>
<dbReference type="Proteomes" id="UP001482231">
    <property type="component" value="Unassembled WGS sequence"/>
</dbReference>
<evidence type="ECO:0000313" key="2">
    <source>
        <dbReference type="Proteomes" id="UP001482231"/>
    </source>
</evidence>
<proteinExistence type="predicted"/>
<keyword evidence="2" id="KW-1185">Reference proteome</keyword>
<reference evidence="1 2" key="1">
    <citation type="submission" date="2024-02" db="EMBL/GenBank/DDBJ databases">
        <title>New thermophilic sulfur-oxidizing bacteria from a hot springs of the Uzon caldera (Kamchatka, Russia).</title>
        <authorList>
            <person name="Dukat A.M."/>
            <person name="Elcheninov A.G."/>
            <person name="Frolov E.N."/>
        </authorList>
    </citation>
    <scope>NUCLEOTIDE SEQUENCE [LARGE SCALE GENOMIC DNA]</scope>
    <source>
        <strain evidence="1 2">AK1</strain>
    </source>
</reference>
<dbReference type="EMBL" id="JBAJEX010000001">
    <property type="protein sequence ID" value="MEO1765979.1"/>
    <property type="molecule type" value="Genomic_DNA"/>
</dbReference>
<name>A0ABV0EBQ8_9BURK</name>
<protein>
    <submittedName>
        <fullName evidence="1">Uncharacterized protein</fullName>
    </submittedName>
</protein>
<dbReference type="RefSeq" id="WP_347306603.1">
    <property type="nucleotide sequence ID" value="NZ_JBAJEX010000001.1"/>
</dbReference>
<comment type="caution">
    <text evidence="1">The sequence shown here is derived from an EMBL/GenBank/DDBJ whole genome shotgun (WGS) entry which is preliminary data.</text>
</comment>
<sequence>MQAPKTTALAACVARHGAAIPALTDIGRRLAILGEASTTPLLALYESAQALLERAMWSRPQAFDVLCADYEALFREQEHLIAALGEDHRHAFLIGIPVADRPGHLRACLESILQVCRRYDYGGRRDGQWQRIQVVVGEDSREPAHRHAHRELVAAYRAQGLRVHYLDFDEQYALLEALPASLRARLARLLTDQPLERFHHKGQAANRNLLYLKFRELTDRPEHTLYALLDSDQSLYVNRSTPDARETVHAPPYFHLWDRIFRQSDILLLSGKMVGDPPVSPAVMAVNFLDDVIAFFTRLSGLAPEEACRFHGGVQAPDAAYHDLAGLFGFTPPAHSFDYSCRLAGRHDHRACLTDFAQRLNRFFHGEHLTRRTWFHYGDGYEMLRPARTVYPGNYVARHAGLRYVIPFGHLRLRMSGPTAGRLIAAEIGARFATCNLPNLHQRGGGEDDFRPGVEEHAGRIDLADEFERQFFGDLMLFSAEALVRIDDVRQPFAPETVRAVVADTEAKLLALYAEKHAALRERRLALKALVFDARHWWRHAPALGEVRRFLDNLQHNFGDSARGWLAIQSAEHRARRASQIIDALVRYRAERDAWDSLFDVA</sequence>
<gene>
    <name evidence="1" type="ORF">V6E02_01930</name>
</gene>
<evidence type="ECO:0000313" key="1">
    <source>
        <dbReference type="EMBL" id="MEO1765979.1"/>
    </source>
</evidence>